<dbReference type="GO" id="GO:0005737">
    <property type="term" value="C:cytoplasm"/>
    <property type="evidence" value="ECO:0007669"/>
    <property type="project" value="TreeGrafter"/>
</dbReference>
<dbReference type="Pfam" id="PF04909">
    <property type="entry name" value="Amidohydro_2"/>
    <property type="match status" value="1"/>
</dbReference>
<dbReference type="KEGG" id="mcee:MCEL_21560"/>
<dbReference type="EMBL" id="AP022591">
    <property type="protein sequence ID" value="BBY43861.1"/>
    <property type="molecule type" value="Genomic_DNA"/>
</dbReference>
<dbReference type="GO" id="GO:0016831">
    <property type="term" value="F:carboxy-lyase activity"/>
    <property type="evidence" value="ECO:0007669"/>
    <property type="project" value="InterPro"/>
</dbReference>
<reference evidence="3 4" key="1">
    <citation type="journal article" date="2019" name="Emerg. Microbes Infect.">
        <title>Comprehensive subspecies identification of 175 nontuberculous mycobacteria species based on 7547 genomic profiles.</title>
        <authorList>
            <person name="Matsumoto Y."/>
            <person name="Kinjo T."/>
            <person name="Motooka D."/>
            <person name="Nabeya D."/>
            <person name="Jung N."/>
            <person name="Uechi K."/>
            <person name="Horii T."/>
            <person name="Iida T."/>
            <person name="Fujita J."/>
            <person name="Nakamura S."/>
        </authorList>
    </citation>
    <scope>NUCLEOTIDE SEQUENCE [LARGE SCALE GENOMIC DNA]</scope>
    <source>
        <strain evidence="3 4">JCM 18439</strain>
    </source>
</reference>
<dbReference type="GO" id="GO:0016787">
    <property type="term" value="F:hydrolase activity"/>
    <property type="evidence" value="ECO:0007669"/>
    <property type="project" value="InterPro"/>
</dbReference>
<evidence type="ECO:0000256" key="1">
    <source>
        <dbReference type="ARBA" id="ARBA00023239"/>
    </source>
</evidence>
<accession>A0A7I7RI63</accession>
<dbReference type="SUPFAM" id="SSF51556">
    <property type="entry name" value="Metallo-dependent hydrolases"/>
    <property type="match status" value="1"/>
</dbReference>
<dbReference type="PANTHER" id="PTHR21240:SF28">
    <property type="entry name" value="ISO-OROTATE DECARBOXYLASE (EUROFUNG)"/>
    <property type="match status" value="1"/>
</dbReference>
<name>A0A7I7RI63_MYCCF</name>
<dbReference type="Proteomes" id="UP000466431">
    <property type="component" value="Chromosome"/>
</dbReference>
<dbReference type="InterPro" id="IPR006680">
    <property type="entry name" value="Amidohydro-rel"/>
</dbReference>
<protein>
    <recommendedName>
        <fullName evidence="2">Amidohydrolase-related domain-containing protein</fullName>
    </recommendedName>
</protein>
<keyword evidence="4" id="KW-1185">Reference proteome</keyword>
<dbReference type="InterPro" id="IPR032466">
    <property type="entry name" value="Metal_Hydrolase"/>
</dbReference>
<evidence type="ECO:0000313" key="3">
    <source>
        <dbReference type="EMBL" id="BBY43861.1"/>
    </source>
</evidence>
<dbReference type="GO" id="GO:0019748">
    <property type="term" value="P:secondary metabolic process"/>
    <property type="evidence" value="ECO:0007669"/>
    <property type="project" value="TreeGrafter"/>
</dbReference>
<keyword evidence="1" id="KW-0456">Lyase</keyword>
<organism evidence="3 4">
    <name type="scientific">Mycolicibacterium celeriflavum</name>
    <name type="common">Mycobacterium celeriflavum</name>
    <dbReference type="NCBI Taxonomy" id="1249101"/>
    <lineage>
        <taxon>Bacteria</taxon>
        <taxon>Bacillati</taxon>
        <taxon>Actinomycetota</taxon>
        <taxon>Actinomycetes</taxon>
        <taxon>Mycobacteriales</taxon>
        <taxon>Mycobacteriaceae</taxon>
        <taxon>Mycolicibacterium</taxon>
    </lineage>
</organism>
<dbReference type="InterPro" id="IPR032465">
    <property type="entry name" value="ACMSD"/>
</dbReference>
<dbReference type="PANTHER" id="PTHR21240">
    <property type="entry name" value="2-AMINO-3-CARBOXYLMUCONATE-6-SEMIALDEHYDE DECARBOXYLASE"/>
    <property type="match status" value="1"/>
</dbReference>
<feature type="domain" description="Amidohydrolase-related" evidence="2">
    <location>
        <begin position="216"/>
        <end position="480"/>
    </location>
</feature>
<dbReference type="AlphaFoldDB" id="A0A7I7RI63"/>
<dbReference type="Gene3D" id="3.20.20.140">
    <property type="entry name" value="Metal-dependent hydrolases"/>
    <property type="match status" value="1"/>
</dbReference>
<sequence>MIEFGDDLHDAPVNGIALTRKLFQLPKQHLQTLEAAQIHLNARRSDRNHNRIMTAPTDKSWPTDSLPVNGTGVDPLLESRSDAGRATALNATKSVARGSVRGKDVAMTSLAASWDTIDRYVVISTDTHAGADLLDYKPYLTSQLHDDFDAWANTYVSPFDDLVIATAQRNWDHALRMSEMDADGVAAEVLLPNTVPPFFPTTPNITITLPRTRDEFEKRWAGVQAHNRWQIDFCSLAPARRRGLIQVFPNDVDLALDEIRWGAEQECFGGVLLPAVSPGDPNVAPLFHTRYEPLWALCTALDLTVVQHAGAGSPVMPMDQPASNAVLVTEMAMWAQRTVSHLILAGVFERHPALRFVPTEQGTLWLQQQMMLLDVMVPSMKSEAGNRTYGMFGGSSIDELKLAPSEYAKRNCYLASEITPYESSMIDYMGADHLMWGSDYPHEEGFAPHSKLAIRWALHDQPEAVCRKILAGNAGRLYRFDLEALAPVGAKIGPTVDEVHTPLGDTGYVAPPAFGYRPFEGGLALKRLAPAR</sequence>
<evidence type="ECO:0000313" key="4">
    <source>
        <dbReference type="Proteomes" id="UP000466431"/>
    </source>
</evidence>
<gene>
    <name evidence="3" type="ORF">MCEL_21560</name>
</gene>
<evidence type="ECO:0000259" key="2">
    <source>
        <dbReference type="Pfam" id="PF04909"/>
    </source>
</evidence>
<proteinExistence type="predicted"/>